<gene>
    <name evidence="2" type="ORF">FSB64_01130</name>
    <name evidence="1" type="ORF">HDG41_007205</name>
</gene>
<dbReference type="EMBL" id="VOMC01000001">
    <property type="protein sequence ID" value="NVI02431.1"/>
    <property type="molecule type" value="Genomic_DNA"/>
</dbReference>
<protein>
    <submittedName>
        <fullName evidence="1">Uncharacterized protein</fullName>
    </submittedName>
</protein>
<dbReference type="Proteomes" id="UP000592820">
    <property type="component" value="Unassembled WGS sequence"/>
</dbReference>
<evidence type="ECO:0000313" key="3">
    <source>
        <dbReference type="Proteomes" id="UP000592820"/>
    </source>
</evidence>
<organism evidence="1 3">
    <name type="scientific">Paraburkholderia youngii</name>
    <dbReference type="NCBI Taxonomy" id="2782701"/>
    <lineage>
        <taxon>Bacteria</taxon>
        <taxon>Pseudomonadati</taxon>
        <taxon>Pseudomonadota</taxon>
        <taxon>Betaproteobacteria</taxon>
        <taxon>Burkholderiales</taxon>
        <taxon>Burkholderiaceae</taxon>
        <taxon>Paraburkholderia</taxon>
    </lineage>
</organism>
<accession>A0A7W8LDN5</accession>
<keyword evidence="4" id="KW-1185">Reference proteome</keyword>
<evidence type="ECO:0000313" key="4">
    <source>
        <dbReference type="Proteomes" id="UP000821598"/>
    </source>
</evidence>
<dbReference type="RefSeq" id="WP_176365457.1">
    <property type="nucleotide sequence ID" value="NZ_JACHDE010000027.1"/>
</dbReference>
<comment type="caution">
    <text evidence="1">The sequence shown here is derived from an EMBL/GenBank/DDBJ whole genome shotgun (WGS) entry which is preliminary data.</text>
</comment>
<sequence length="80" mass="8824">MKTDQVTKYRGLLIRSVVTPADSDRYRAAAIVTDPTGETRTLGVDGDFAEPNDAHVQATELAIAWIDGRHVVSDHYVRRG</sequence>
<dbReference type="Proteomes" id="UP000821598">
    <property type="component" value="Unassembled WGS sequence"/>
</dbReference>
<proteinExistence type="predicted"/>
<dbReference type="EMBL" id="JACHDE010000027">
    <property type="protein sequence ID" value="MBB5405109.1"/>
    <property type="molecule type" value="Genomic_DNA"/>
</dbReference>
<dbReference type="AlphaFoldDB" id="A0A7W8LDN5"/>
<reference evidence="2 4" key="1">
    <citation type="submission" date="2019-08" db="EMBL/GenBank/DDBJ databases">
        <title>Paraburkholderia simonii sp. nov. and P. youngii sp. nov. Brazilian and Mexican Mimosa-associated rhizobia.</title>
        <authorList>
            <person name="Mavima L."/>
            <person name="Beukes C.W."/>
            <person name="Palmer M."/>
            <person name="De Meyer S.E."/>
            <person name="James E.K."/>
            <person name="Maluk M."/>
            <person name="Avontuur J.R."/>
            <person name="Chan W.Y."/>
            <person name="Venter S.N."/>
            <person name="Steenkamp E.T."/>
        </authorList>
    </citation>
    <scope>NUCLEOTIDE SEQUENCE [LARGE SCALE GENOMIC DNA]</scope>
    <source>
        <strain evidence="2 4">JPY454</strain>
    </source>
</reference>
<reference evidence="1 3" key="2">
    <citation type="submission" date="2020-08" db="EMBL/GenBank/DDBJ databases">
        <title>Genomic Encyclopedia of Type Strains, Phase IV (KMG-V): Genome sequencing to study the core and pangenomes of soil and plant-associated prokaryotes.</title>
        <authorList>
            <person name="Whitman W."/>
        </authorList>
    </citation>
    <scope>NUCLEOTIDE SEQUENCE [LARGE SCALE GENOMIC DNA]</scope>
    <source>
        <strain evidence="1 3">JPY162</strain>
    </source>
</reference>
<evidence type="ECO:0000313" key="2">
    <source>
        <dbReference type="EMBL" id="NVI02431.1"/>
    </source>
</evidence>
<evidence type="ECO:0000313" key="1">
    <source>
        <dbReference type="EMBL" id="MBB5405109.1"/>
    </source>
</evidence>
<name>A0A7W8LDN5_9BURK</name>